<reference evidence="1 2" key="1">
    <citation type="submission" date="2016-10" db="EMBL/GenBank/DDBJ databases">
        <title>Evaluation of Human, Veterinary and Environmental Mycobacterium chelonae Isolates by Core Genome Phylogenomic Analysis, Targeted Gene Comparison, and Anti-microbial Susceptibility Patterns: A Tale of Mistaken Identities.</title>
        <authorList>
            <person name="Fogelson S.B."/>
            <person name="Camus A.C."/>
            <person name="Lorenz W."/>
            <person name="Vasireddy R."/>
            <person name="Vasireddy S."/>
            <person name="Smith T."/>
            <person name="Brown-Elliott B.A."/>
            <person name="Wallace R.J.Jr."/>
            <person name="Hasan N.A."/>
            <person name="Reischl U."/>
            <person name="Sanchez S."/>
        </authorList>
    </citation>
    <scope>NUCLEOTIDE SEQUENCE [LARGE SCALE GENOMIC DNA]</scope>
    <source>
        <strain evidence="1 2">1559</strain>
    </source>
</reference>
<evidence type="ECO:0000313" key="1">
    <source>
        <dbReference type="EMBL" id="OHU22125.1"/>
    </source>
</evidence>
<name>A0A1S1L9T7_9MYCO</name>
<proteinExistence type="predicted"/>
<protein>
    <submittedName>
        <fullName evidence="1">Uncharacterized protein</fullName>
    </submittedName>
</protein>
<dbReference type="EMBL" id="MLIK01000019">
    <property type="protein sequence ID" value="OHU22125.1"/>
    <property type="molecule type" value="Genomic_DNA"/>
</dbReference>
<sequence>MLDSVWVQLQAGLVVAIRMVRPETAIGAVGDTTQLADWALTPEWGPRPGPRLLRLVRKAVQSWPHPPFCNSPPIFRHAVCTIAH</sequence>
<evidence type="ECO:0000313" key="2">
    <source>
        <dbReference type="Proteomes" id="UP000179616"/>
    </source>
</evidence>
<accession>A0A1S1L9T7</accession>
<comment type="caution">
    <text evidence="1">The sequence shown here is derived from an EMBL/GenBank/DDBJ whole genome shotgun (WGS) entry which is preliminary data.</text>
</comment>
<gene>
    <name evidence="1" type="ORF">BKG76_16585</name>
</gene>
<dbReference type="AlphaFoldDB" id="A0A1S1L9T7"/>
<organism evidence="1 2">
    <name type="scientific">Mycobacteroides franklinii</name>
    <dbReference type="NCBI Taxonomy" id="948102"/>
    <lineage>
        <taxon>Bacteria</taxon>
        <taxon>Bacillati</taxon>
        <taxon>Actinomycetota</taxon>
        <taxon>Actinomycetes</taxon>
        <taxon>Mycobacteriales</taxon>
        <taxon>Mycobacteriaceae</taxon>
        <taxon>Mycobacteroides</taxon>
    </lineage>
</organism>
<dbReference type="Proteomes" id="UP000179616">
    <property type="component" value="Unassembled WGS sequence"/>
</dbReference>